<dbReference type="Gene3D" id="3.90.1300.10">
    <property type="entry name" value="Amidase signature (AS) domain"/>
    <property type="match status" value="1"/>
</dbReference>
<comment type="caution">
    <text evidence="5">The sequence shown here is derived from an EMBL/GenBank/DDBJ whole genome shotgun (WGS) entry which is preliminary data.</text>
</comment>
<dbReference type="EMBL" id="JACSQW010000027">
    <property type="protein sequence ID" value="MBD7895678.1"/>
    <property type="molecule type" value="Genomic_DNA"/>
</dbReference>
<reference evidence="5 6" key="1">
    <citation type="submission" date="2020-08" db="EMBL/GenBank/DDBJ databases">
        <title>A Genomic Blueprint of the Chicken Gut Microbiome.</title>
        <authorList>
            <person name="Gilroy R."/>
            <person name="Ravi A."/>
            <person name="Getino M."/>
            <person name="Pursley I."/>
            <person name="Horton D.L."/>
            <person name="Alikhan N.-F."/>
            <person name="Baker D."/>
            <person name="Gharbi K."/>
            <person name="Hall N."/>
            <person name="Watson M."/>
            <person name="Adriaenssens E.M."/>
            <person name="Foster-Nyarko E."/>
            <person name="Jarju S."/>
            <person name="Secka A."/>
            <person name="Antonio M."/>
            <person name="Oren A."/>
            <person name="Chaudhuri R."/>
            <person name="La Ragione R.M."/>
            <person name="Hildebrand F."/>
            <person name="Pallen M.J."/>
        </authorList>
    </citation>
    <scope>NUCLEOTIDE SEQUENCE [LARGE SCALE GENOMIC DNA]</scope>
    <source>
        <strain evidence="5 6">Sa3CUN2</strain>
    </source>
</reference>
<dbReference type="InterPro" id="IPR036928">
    <property type="entry name" value="AS_sf"/>
</dbReference>
<accession>A0ABR8PER4</accession>
<evidence type="ECO:0000313" key="6">
    <source>
        <dbReference type="Proteomes" id="UP000616837"/>
    </source>
</evidence>
<dbReference type="Pfam" id="PF01425">
    <property type="entry name" value="Amidase"/>
    <property type="match status" value="1"/>
</dbReference>
<dbReference type="InterPro" id="IPR023631">
    <property type="entry name" value="Amidase_dom"/>
</dbReference>
<dbReference type="PANTHER" id="PTHR11895">
    <property type="entry name" value="TRANSAMIDASE"/>
    <property type="match status" value="1"/>
</dbReference>
<evidence type="ECO:0000256" key="3">
    <source>
        <dbReference type="SAM" id="Phobius"/>
    </source>
</evidence>
<evidence type="ECO:0000256" key="1">
    <source>
        <dbReference type="ARBA" id="ARBA00009199"/>
    </source>
</evidence>
<protein>
    <submittedName>
        <fullName evidence="5">Cell wall anchor protein</fullName>
    </submittedName>
</protein>
<dbReference type="SUPFAM" id="SSF75304">
    <property type="entry name" value="Amidase signature (AS) enzymes"/>
    <property type="match status" value="1"/>
</dbReference>
<evidence type="ECO:0000259" key="4">
    <source>
        <dbReference type="Pfam" id="PF01425"/>
    </source>
</evidence>
<organism evidence="5 6">
    <name type="scientific">Limosilactobacillus avistercoris</name>
    <dbReference type="NCBI Taxonomy" id="2762243"/>
    <lineage>
        <taxon>Bacteria</taxon>
        <taxon>Bacillati</taxon>
        <taxon>Bacillota</taxon>
        <taxon>Bacilli</taxon>
        <taxon>Lactobacillales</taxon>
        <taxon>Lactobacillaceae</taxon>
        <taxon>Limosilactobacillus</taxon>
    </lineage>
</organism>
<name>A0ABR8PER4_9LACO</name>
<feature type="compositionally biased region" description="Basic and acidic residues" evidence="2">
    <location>
        <begin position="69"/>
        <end position="79"/>
    </location>
</feature>
<feature type="domain" description="Amidase" evidence="4">
    <location>
        <begin position="115"/>
        <end position="555"/>
    </location>
</feature>
<gene>
    <name evidence="5" type="ORF">H9564_08275</name>
</gene>
<sequence>MKSHHYYSRFIRLIATGVLLIGNLSLATPVLADSSIENQVTNKNGQTTSQTMSGNSQVATDQANTTQSEEIHTTNRQLREPAQQVNKQVSQEITEQPAGKIAQDVKNGTINNQQLIDHVYQKIDQSNQQLNNVIYVDPVNAQKQLEKLKNEEKTEKLFYGVPILIKGLGQAYKGYPNTEGLPYLKNNTYHYTNNFVKKLQKMGFIIVGSTNFPELGLINITNSNLNGVTHNPWDLTRNPGGSSGGATASVAAGIVPIATGNDAGGSLRIPASWSGVIGLKPTQGLITGDSMTPSVVNFADTRSIDDTVSLLKGLMDNKHAQKLLKPLPRDLKKVKIAYSLTSPVGTPVSQDAKNAVLNAVNFLRRQGFNVVEQNSPVDGVKMMQAYYLGALDDGSVANFLAQQKLHRSLTAADVTNGLVSPMTYALYEASKKAPKNVMQIFNDELKLVHEQMTAFHNQYPVYLTPTTATVAPLNSDPAYLPEYVTKMLKIKDLSFEQQMQLIYDSWLHGLSKTPFTQLANLAGEPALSLPIYVSAAGLPLGIQLEGAQGSDFLLLELGKLFEAQHQLIFLNEYRSHEVKQTKSAQLAVIKDHNEMANGIRNIRVINQDEATVINKNNQSRNNNKELLNQKDQKELPLTGSDRELPLLTIGLVFVVMLGCLGTIKLNKQK</sequence>
<comment type="similarity">
    <text evidence="1">Belongs to the amidase family.</text>
</comment>
<evidence type="ECO:0000313" key="5">
    <source>
        <dbReference type="EMBL" id="MBD7895678.1"/>
    </source>
</evidence>
<keyword evidence="3" id="KW-0472">Membrane</keyword>
<feature type="compositionally biased region" description="Polar residues" evidence="2">
    <location>
        <begin position="42"/>
        <end position="68"/>
    </location>
</feature>
<feature type="compositionally biased region" description="Polar residues" evidence="2">
    <location>
        <begin position="83"/>
        <end position="94"/>
    </location>
</feature>
<dbReference type="InterPro" id="IPR000120">
    <property type="entry name" value="Amidase"/>
</dbReference>
<evidence type="ECO:0000256" key="2">
    <source>
        <dbReference type="SAM" id="MobiDB-lite"/>
    </source>
</evidence>
<keyword evidence="3" id="KW-0812">Transmembrane</keyword>
<dbReference type="RefSeq" id="WP_191685005.1">
    <property type="nucleotide sequence ID" value="NZ_JACSQW010000027.1"/>
</dbReference>
<feature type="transmembrane region" description="Helical" evidence="3">
    <location>
        <begin position="644"/>
        <end position="663"/>
    </location>
</feature>
<keyword evidence="6" id="KW-1185">Reference proteome</keyword>
<dbReference type="PANTHER" id="PTHR11895:SF7">
    <property type="entry name" value="GLUTAMYL-TRNA(GLN) AMIDOTRANSFERASE SUBUNIT A, MITOCHONDRIAL"/>
    <property type="match status" value="1"/>
</dbReference>
<keyword evidence="3" id="KW-1133">Transmembrane helix</keyword>
<feature type="region of interest" description="Disordered" evidence="2">
    <location>
        <begin position="42"/>
        <end position="97"/>
    </location>
</feature>
<dbReference type="Proteomes" id="UP000616837">
    <property type="component" value="Unassembled WGS sequence"/>
</dbReference>
<proteinExistence type="inferred from homology"/>